<sequence length="107" mass="12096">MGIGMPLTSIEGNIMTSLCSKCGNETTTDISNDVVGKDEFGFWKGYRVKCQTEGCPRIMFYNLNLPLDAEDEPFESGDLPLEEEVQRYYVRLLIRTVREDFVSKEGG</sequence>
<gene>
    <name evidence="1" type="ORF">SAMN05421677_10810</name>
</gene>
<protein>
    <submittedName>
        <fullName evidence="1">Uncharacterized protein</fullName>
    </submittedName>
</protein>
<organism evidence="1 2">
    <name type="scientific">Halobacillus aidingensis</name>
    <dbReference type="NCBI Taxonomy" id="240303"/>
    <lineage>
        <taxon>Bacteria</taxon>
        <taxon>Bacillati</taxon>
        <taxon>Bacillota</taxon>
        <taxon>Bacilli</taxon>
        <taxon>Bacillales</taxon>
        <taxon>Bacillaceae</taxon>
        <taxon>Halobacillus</taxon>
    </lineage>
</organism>
<keyword evidence="2" id="KW-1185">Reference proteome</keyword>
<dbReference type="EMBL" id="FNIZ01000008">
    <property type="protein sequence ID" value="SDO78776.1"/>
    <property type="molecule type" value="Genomic_DNA"/>
</dbReference>
<dbReference type="AlphaFoldDB" id="A0A1H0MEV2"/>
<dbReference type="STRING" id="240303.SAMN05421677_10810"/>
<evidence type="ECO:0000313" key="1">
    <source>
        <dbReference type="EMBL" id="SDO78776.1"/>
    </source>
</evidence>
<evidence type="ECO:0000313" key="2">
    <source>
        <dbReference type="Proteomes" id="UP000198860"/>
    </source>
</evidence>
<proteinExistence type="predicted"/>
<name>A0A1H0MEV2_HALAD</name>
<dbReference type="OrthoDB" id="2972865at2"/>
<dbReference type="Proteomes" id="UP000198860">
    <property type="component" value="Unassembled WGS sequence"/>
</dbReference>
<reference evidence="2" key="1">
    <citation type="submission" date="2016-10" db="EMBL/GenBank/DDBJ databases">
        <authorList>
            <person name="Varghese N."/>
            <person name="Submissions S."/>
        </authorList>
    </citation>
    <scope>NUCLEOTIDE SEQUENCE [LARGE SCALE GENOMIC DNA]</scope>
    <source>
        <strain evidence="2">CGMCC 1.3703</strain>
    </source>
</reference>
<dbReference type="RefSeq" id="WP_089652289.1">
    <property type="nucleotide sequence ID" value="NZ_FNIZ01000008.1"/>
</dbReference>
<accession>A0A1H0MEV2</accession>